<reference evidence="14" key="1">
    <citation type="journal article" date="2014" name="Proc. Natl. Acad. Sci. U.S.A.">
        <title>Extensive sampling of basidiomycete genomes demonstrates inadequacy of the white-rot/brown-rot paradigm for wood decay fungi.</title>
        <authorList>
            <person name="Riley R."/>
            <person name="Salamov A.A."/>
            <person name="Brown D.W."/>
            <person name="Nagy L.G."/>
            <person name="Floudas D."/>
            <person name="Held B.W."/>
            <person name="Levasseur A."/>
            <person name="Lombard V."/>
            <person name="Morin E."/>
            <person name="Otillar R."/>
            <person name="Lindquist E.A."/>
            <person name="Sun H."/>
            <person name="LaButti K.M."/>
            <person name="Schmutz J."/>
            <person name="Jabbour D."/>
            <person name="Luo H."/>
            <person name="Baker S.E."/>
            <person name="Pisabarro A.G."/>
            <person name="Walton J.D."/>
            <person name="Blanchette R.A."/>
            <person name="Henrissat B."/>
            <person name="Martin F."/>
            <person name="Cullen D."/>
            <person name="Hibbett D.S."/>
            <person name="Grigoriev I.V."/>
        </authorList>
    </citation>
    <scope>NUCLEOTIDE SEQUENCE [LARGE SCALE GENOMIC DNA]</scope>
    <source>
        <strain evidence="14">FD-172 SS1</strain>
    </source>
</reference>
<dbReference type="PRINTS" id="PR01084">
    <property type="entry name" value="NAHEXCHNGR"/>
</dbReference>
<keyword evidence="3 9" id="KW-0812">Transmembrane</keyword>
<evidence type="ECO:0000256" key="2">
    <source>
        <dbReference type="ARBA" id="ARBA00022448"/>
    </source>
</evidence>
<feature type="transmembrane region" description="Helical" evidence="11">
    <location>
        <begin position="282"/>
        <end position="301"/>
    </location>
</feature>
<keyword evidence="5" id="KW-0915">Sodium</keyword>
<evidence type="ECO:0000313" key="13">
    <source>
        <dbReference type="EMBL" id="KDQ16423.1"/>
    </source>
</evidence>
<dbReference type="GO" id="GO:0007035">
    <property type="term" value="P:vacuolar acidification"/>
    <property type="evidence" value="ECO:0007669"/>
    <property type="project" value="TreeGrafter"/>
</dbReference>
<proteinExistence type="inferred from homology"/>
<dbReference type="Gene3D" id="6.10.140.1330">
    <property type="match status" value="1"/>
</dbReference>
<feature type="domain" description="Cation/H+ exchanger transmembrane" evidence="12">
    <location>
        <begin position="41"/>
        <end position="440"/>
    </location>
</feature>
<dbReference type="InterPro" id="IPR004709">
    <property type="entry name" value="NaH_exchanger"/>
</dbReference>
<organism evidence="13 14">
    <name type="scientific">Botryobasidium botryosum (strain FD-172 SS1)</name>
    <dbReference type="NCBI Taxonomy" id="930990"/>
    <lineage>
        <taxon>Eukaryota</taxon>
        <taxon>Fungi</taxon>
        <taxon>Dikarya</taxon>
        <taxon>Basidiomycota</taxon>
        <taxon>Agaricomycotina</taxon>
        <taxon>Agaricomycetes</taxon>
        <taxon>Cantharellales</taxon>
        <taxon>Botryobasidiaceae</taxon>
        <taxon>Botryobasidium</taxon>
    </lineage>
</organism>
<sequence>MSIQLDFPAALVADPPSDNTPETEELYSSWALTILCILLILSLWTSYYVQIKRIRAVHETVLSIFAGMFVGLIVRLSPGHIIREMLTFKHTLFFNLLLPPIILNSGYELKQDNFFRNFASILTFAFFGTFISAVGLGVLVYLYSFISLESLNIGLLECLIFGSTLSATDPVTILAIFNQYKVDPKLYSVIFGESILNDAVSIVMYETLSQFHGEEIHVGSLFHGIGIFLLSFSTSMALGIIFGLSCSLMLKHSSLHHYPGIESCLVALIAYTSYFLSNGLHMSGIVSLLFCGITLKHYAYHTMSRRTQRTTKYTFAMLAQLSENFIFIYLGLNLFTQDVQVFKPVFILVTTISVCATRYAAVFPLSEIINFFHRVGGQRHEELPHSYQMMLFWAGLRGAVGVALAAGFKGPNAAALRTTVLVVVVLTVIIFGGTTARMLEVLGIKVGVEEDGASSDDEEGERVGAERLWLNGRAPRWSGRASLYGREQVPFMDGGRVSGGPGGRSLSRVFSAASEEDDEYSDSGEVLPMAPQSTLSPPTAPGPQAGRGGSGGSGTHSPQIPDEPHNEWSFTSFDERYLLPLFSNSVASRTFNARKASRRAALAADRSREALELGEGDIGYDSEDDRPGRGEARRALGPSLTTQFAGSVTDFFRNMRGGGAAASSSSLPTSPSEERRGLSERRPGSAGPNSGGDRGDHQ</sequence>
<keyword evidence="4 11" id="KW-1133">Transmembrane helix</keyword>
<dbReference type="PANTHER" id="PTHR10110">
    <property type="entry name" value="SODIUM/HYDROGEN EXCHANGER"/>
    <property type="match status" value="1"/>
</dbReference>
<feature type="compositionally biased region" description="Basic and acidic residues" evidence="10">
    <location>
        <begin position="625"/>
        <end position="634"/>
    </location>
</feature>
<name>A0A067MKZ3_BOTB1</name>
<feature type="region of interest" description="Disordered" evidence="10">
    <location>
        <begin position="614"/>
        <end position="698"/>
    </location>
</feature>
<evidence type="ECO:0000256" key="10">
    <source>
        <dbReference type="SAM" id="MobiDB-lite"/>
    </source>
</evidence>
<dbReference type="InParanoid" id="A0A067MKZ3"/>
<keyword evidence="9" id="KW-0050">Antiport</keyword>
<accession>A0A067MKZ3</accession>
<feature type="transmembrane region" description="Helical" evidence="11">
    <location>
        <begin position="119"/>
        <end position="142"/>
    </location>
</feature>
<dbReference type="Proteomes" id="UP000027195">
    <property type="component" value="Unassembled WGS sequence"/>
</dbReference>
<comment type="similarity">
    <text evidence="9">Belongs to the monovalent cation:proton antiporter 1 (CPA1) transporter (TC 2.A.36) family.</text>
</comment>
<dbReference type="EMBL" id="KL198027">
    <property type="protein sequence ID" value="KDQ16423.1"/>
    <property type="molecule type" value="Genomic_DNA"/>
</dbReference>
<evidence type="ECO:0000313" key="14">
    <source>
        <dbReference type="Proteomes" id="UP000027195"/>
    </source>
</evidence>
<dbReference type="InterPro" id="IPR018422">
    <property type="entry name" value="Cation/H_exchanger_CPA1"/>
</dbReference>
<evidence type="ECO:0000256" key="7">
    <source>
        <dbReference type="ARBA" id="ARBA00023136"/>
    </source>
</evidence>
<feature type="region of interest" description="Disordered" evidence="10">
    <location>
        <begin position="491"/>
        <end position="567"/>
    </location>
</feature>
<evidence type="ECO:0000256" key="3">
    <source>
        <dbReference type="ARBA" id="ARBA00022692"/>
    </source>
</evidence>
<evidence type="ECO:0000256" key="5">
    <source>
        <dbReference type="ARBA" id="ARBA00023053"/>
    </source>
</evidence>
<protein>
    <recommendedName>
        <fullName evidence="9">Sodium/hydrogen exchanger</fullName>
    </recommendedName>
</protein>
<comment type="subcellular location">
    <subcellularLocation>
        <location evidence="1">Membrane</location>
        <topology evidence="1">Multi-pass membrane protein</topology>
    </subcellularLocation>
</comment>
<dbReference type="GO" id="GO:0015385">
    <property type="term" value="F:sodium:proton antiporter activity"/>
    <property type="evidence" value="ECO:0007669"/>
    <property type="project" value="InterPro"/>
</dbReference>
<dbReference type="GO" id="GO:0005769">
    <property type="term" value="C:early endosome"/>
    <property type="evidence" value="ECO:0007669"/>
    <property type="project" value="TreeGrafter"/>
</dbReference>
<dbReference type="PANTHER" id="PTHR10110:SF187">
    <property type="entry name" value="SODIUM_HYDROGEN EXCHANGER"/>
    <property type="match status" value="1"/>
</dbReference>
<dbReference type="GO" id="GO:0005770">
    <property type="term" value="C:late endosome"/>
    <property type="evidence" value="ECO:0007669"/>
    <property type="project" value="TreeGrafter"/>
</dbReference>
<feature type="transmembrane region" description="Helical" evidence="11">
    <location>
        <begin position="313"/>
        <end position="332"/>
    </location>
</feature>
<keyword evidence="2 9" id="KW-0813">Transport</keyword>
<evidence type="ECO:0000259" key="12">
    <source>
        <dbReference type="Pfam" id="PF00999"/>
    </source>
</evidence>
<dbReference type="FunCoup" id="A0A067MKZ3">
    <property type="interactions" value="266"/>
</dbReference>
<dbReference type="NCBIfam" id="TIGR00840">
    <property type="entry name" value="b_cpa1"/>
    <property type="match status" value="1"/>
</dbReference>
<evidence type="ECO:0000256" key="9">
    <source>
        <dbReference type="RuleBase" id="RU003722"/>
    </source>
</evidence>
<dbReference type="STRING" id="930990.A0A067MKZ3"/>
<dbReference type="OrthoDB" id="196264at2759"/>
<feature type="compositionally biased region" description="Basic and acidic residues" evidence="10">
    <location>
        <begin position="672"/>
        <end position="683"/>
    </location>
</feature>
<keyword evidence="8 9" id="KW-0739">Sodium transport</keyword>
<feature type="compositionally biased region" description="Gly residues" evidence="10">
    <location>
        <begin position="545"/>
        <end position="554"/>
    </location>
</feature>
<feature type="transmembrane region" description="Helical" evidence="11">
    <location>
        <begin position="258"/>
        <end position="276"/>
    </location>
</feature>
<keyword evidence="6 9" id="KW-0406">Ion transport</keyword>
<dbReference type="InterPro" id="IPR006153">
    <property type="entry name" value="Cation/H_exchanger_TM"/>
</dbReference>
<evidence type="ECO:0000256" key="6">
    <source>
        <dbReference type="ARBA" id="ARBA00023065"/>
    </source>
</evidence>
<feature type="transmembrane region" description="Helical" evidence="11">
    <location>
        <begin position="154"/>
        <end position="177"/>
    </location>
</feature>
<evidence type="ECO:0000256" key="8">
    <source>
        <dbReference type="ARBA" id="ARBA00023201"/>
    </source>
</evidence>
<feature type="compositionally biased region" description="Acidic residues" evidence="10">
    <location>
        <begin position="614"/>
        <end position="624"/>
    </location>
</feature>
<feature type="transmembrane region" description="Helical" evidence="11">
    <location>
        <begin position="390"/>
        <end position="408"/>
    </location>
</feature>
<dbReference type="GO" id="GO:0015386">
    <property type="term" value="F:potassium:proton antiporter activity"/>
    <property type="evidence" value="ECO:0007669"/>
    <property type="project" value="TreeGrafter"/>
</dbReference>
<dbReference type="AlphaFoldDB" id="A0A067MKZ3"/>
<feature type="transmembrane region" description="Helical" evidence="11">
    <location>
        <begin position="61"/>
        <end position="82"/>
    </location>
</feature>
<feature type="transmembrane region" description="Helical" evidence="11">
    <location>
        <begin position="27"/>
        <end position="49"/>
    </location>
</feature>
<dbReference type="HOGENOM" id="CLU_005912_5_0_1"/>
<evidence type="ECO:0000256" key="1">
    <source>
        <dbReference type="ARBA" id="ARBA00004141"/>
    </source>
</evidence>
<feature type="transmembrane region" description="Helical" evidence="11">
    <location>
        <begin position="225"/>
        <end position="246"/>
    </location>
</feature>
<keyword evidence="7 11" id="KW-0472">Membrane</keyword>
<gene>
    <name evidence="13" type="ORF">BOTBODRAFT_129813</name>
</gene>
<evidence type="ECO:0000256" key="11">
    <source>
        <dbReference type="SAM" id="Phobius"/>
    </source>
</evidence>
<dbReference type="GO" id="GO:0000329">
    <property type="term" value="C:fungal-type vacuole membrane"/>
    <property type="evidence" value="ECO:0007669"/>
    <property type="project" value="TreeGrafter"/>
</dbReference>
<keyword evidence="14" id="KW-1185">Reference proteome</keyword>
<dbReference type="Pfam" id="PF00999">
    <property type="entry name" value="Na_H_Exchanger"/>
    <property type="match status" value="1"/>
</dbReference>
<evidence type="ECO:0000256" key="4">
    <source>
        <dbReference type="ARBA" id="ARBA00022989"/>
    </source>
</evidence>
<feature type="transmembrane region" description="Helical" evidence="11">
    <location>
        <begin position="414"/>
        <end position="436"/>
    </location>
</feature>